<feature type="domain" description="Putative restriction endonuclease" evidence="1">
    <location>
        <begin position="3"/>
        <end position="137"/>
    </location>
</feature>
<protein>
    <submittedName>
        <fullName evidence="2">Uma2 family endonuclease</fullName>
    </submittedName>
</protein>
<sequence>MTWEELERLPEEIAAQIELWDGRVVWVRRGPFEHQQYTGLFWTALRRCVQHVMSGQPEQCWQVGMETNVFLQPNGKSDFVTPDFLVFRCLESDYQDIRASDVLLAGEVLSPSNTPRDVEAKKARYAHAGIPWYWEVRLARDPRGIEIVRAYALESGHGRLPEGVRPLHPTNYILADEWTPATTDGIHIDFPFAIHIPWSDLDY</sequence>
<keyword evidence="3" id="KW-1185">Reference proteome</keyword>
<dbReference type="Gene3D" id="3.90.1570.10">
    <property type="entry name" value="tt1808, chain A"/>
    <property type="match status" value="1"/>
</dbReference>
<proteinExistence type="predicted"/>
<gene>
    <name evidence="2" type="ORF">IU459_20400</name>
</gene>
<organism evidence="2 3">
    <name type="scientific">Nocardia amamiensis</name>
    <dbReference type="NCBI Taxonomy" id="404578"/>
    <lineage>
        <taxon>Bacteria</taxon>
        <taxon>Bacillati</taxon>
        <taxon>Actinomycetota</taxon>
        <taxon>Actinomycetes</taxon>
        <taxon>Mycobacteriales</taxon>
        <taxon>Nocardiaceae</taxon>
        <taxon>Nocardia</taxon>
    </lineage>
</organism>
<evidence type="ECO:0000259" key="1">
    <source>
        <dbReference type="Pfam" id="PF05685"/>
    </source>
</evidence>
<dbReference type="InterPro" id="IPR008538">
    <property type="entry name" value="Uma2"/>
</dbReference>
<dbReference type="SUPFAM" id="SSF52980">
    <property type="entry name" value="Restriction endonuclease-like"/>
    <property type="match status" value="1"/>
</dbReference>
<keyword evidence="2" id="KW-0255">Endonuclease</keyword>
<dbReference type="GO" id="GO:0004519">
    <property type="term" value="F:endonuclease activity"/>
    <property type="evidence" value="ECO:0007669"/>
    <property type="project" value="UniProtKB-KW"/>
</dbReference>
<comment type="caution">
    <text evidence="2">The sequence shown here is derived from an EMBL/GenBank/DDBJ whole genome shotgun (WGS) entry which is preliminary data.</text>
</comment>
<accession>A0ABS0CUP9</accession>
<dbReference type="InterPro" id="IPR012296">
    <property type="entry name" value="Nuclease_put_TT1808"/>
</dbReference>
<dbReference type="Pfam" id="PF05685">
    <property type="entry name" value="Uma2"/>
    <property type="match status" value="1"/>
</dbReference>
<dbReference type="Proteomes" id="UP000702209">
    <property type="component" value="Unassembled WGS sequence"/>
</dbReference>
<reference evidence="2 3" key="1">
    <citation type="submission" date="2020-10" db="EMBL/GenBank/DDBJ databases">
        <title>Identification of Nocardia species via Next-generation sequencing and recognition of intraspecies genetic diversity.</title>
        <authorList>
            <person name="Li P."/>
            <person name="Li P."/>
            <person name="Lu B."/>
        </authorList>
    </citation>
    <scope>NUCLEOTIDE SEQUENCE [LARGE SCALE GENOMIC DNA]</scope>
    <source>
        <strain evidence="2 3">BJ06-0157</strain>
    </source>
</reference>
<evidence type="ECO:0000313" key="2">
    <source>
        <dbReference type="EMBL" id="MBF6299885.1"/>
    </source>
</evidence>
<keyword evidence="2" id="KW-0378">Hydrolase</keyword>
<name>A0ABS0CUP9_9NOCA</name>
<keyword evidence="2" id="KW-0540">Nuclease</keyword>
<dbReference type="EMBL" id="JADLQX010000015">
    <property type="protein sequence ID" value="MBF6299885.1"/>
    <property type="molecule type" value="Genomic_DNA"/>
</dbReference>
<evidence type="ECO:0000313" key="3">
    <source>
        <dbReference type="Proteomes" id="UP000702209"/>
    </source>
</evidence>
<dbReference type="CDD" id="cd06260">
    <property type="entry name" value="DUF820-like"/>
    <property type="match status" value="1"/>
</dbReference>
<dbReference type="InterPro" id="IPR011335">
    <property type="entry name" value="Restrct_endonuc-II-like"/>
</dbReference>